<name>A0AC61RYK1_9FIRM</name>
<sequence>MQEFKIGKNEKDQRFDKYLKKLLSEAPNSFIYKMLRKKNITLNGNKADGSEKLKLGDEVKLFLSDETFQKFSGKTADVISQYPYVPLDIIYEDEDILVINKPMGMLSQKAAAGDFSANEYIIGYLLRQQKITESDLRTFRPSVCNRLDRNTSGLLIAGKSLKGLQNMAEQLNDRSVEKYYLCLVKGRIAEHSLAEGWLLKDQEKNQVIISKQKLPDAKYIKTEYTPKAVFTLERQSYTLLEVKLITGRSHQIRAHLASLGHPVVGDGKYGEKQVNIWFARKLKIHFQLLHASRIKFTDGTELTAPLHGDFQKAVGYLEAKFHRI</sequence>
<reference evidence="1" key="1">
    <citation type="submission" date="2019-04" db="EMBL/GenBank/DDBJ databases">
        <title>Microbes associate with the intestines of laboratory mice.</title>
        <authorList>
            <person name="Navarre W."/>
            <person name="Wong E."/>
            <person name="Huang K."/>
            <person name="Tropini C."/>
            <person name="Ng K."/>
            <person name="Yu B."/>
        </authorList>
    </citation>
    <scope>NUCLEOTIDE SEQUENCE</scope>
    <source>
        <strain evidence="1">NM01_1-7b</strain>
    </source>
</reference>
<dbReference type="Proteomes" id="UP000304953">
    <property type="component" value="Unassembled WGS sequence"/>
</dbReference>
<organism evidence="1 2">
    <name type="scientific">Petralouisia muris</name>
    <dbReference type="NCBI Taxonomy" id="3032872"/>
    <lineage>
        <taxon>Bacteria</taxon>
        <taxon>Bacillati</taxon>
        <taxon>Bacillota</taxon>
        <taxon>Clostridia</taxon>
        <taxon>Lachnospirales</taxon>
        <taxon>Lachnospiraceae</taxon>
        <taxon>Petralouisia</taxon>
    </lineage>
</organism>
<accession>A0AC61RYK1</accession>
<evidence type="ECO:0000313" key="2">
    <source>
        <dbReference type="Proteomes" id="UP000304953"/>
    </source>
</evidence>
<comment type="caution">
    <text evidence="1">The sequence shown here is derived from an EMBL/GenBank/DDBJ whole genome shotgun (WGS) entry which is preliminary data.</text>
</comment>
<keyword evidence="2" id="KW-1185">Reference proteome</keyword>
<gene>
    <name evidence="1" type="ORF">E5329_06835</name>
</gene>
<evidence type="ECO:0000313" key="1">
    <source>
        <dbReference type="EMBL" id="TGY97030.1"/>
    </source>
</evidence>
<protein>
    <submittedName>
        <fullName evidence="1">RluA family pseudouridine synthase</fullName>
    </submittedName>
</protein>
<dbReference type="EMBL" id="SRYA01000011">
    <property type="protein sequence ID" value="TGY97030.1"/>
    <property type="molecule type" value="Genomic_DNA"/>
</dbReference>
<proteinExistence type="predicted"/>